<evidence type="ECO:0000256" key="1">
    <source>
        <dbReference type="ARBA" id="ARBA00007879"/>
    </source>
</evidence>
<dbReference type="Pfam" id="PF13532">
    <property type="entry name" value="2OG-FeII_Oxy_2"/>
    <property type="match status" value="1"/>
</dbReference>
<dbReference type="STRING" id="307507.A0A2V0PG21"/>
<feature type="binding site" evidence="2">
    <location>
        <position position="154"/>
    </location>
    <ligand>
        <name>2-oxoglutarate</name>
        <dbReference type="ChEBI" id="CHEBI:16810"/>
    </ligand>
</feature>
<dbReference type="PANTHER" id="PTHR31573">
    <property type="entry name" value="ALPHA-KETOGLUTARATE-DEPENDENT DIOXYGENASE ALKB HOMOLOG 2"/>
    <property type="match status" value="1"/>
</dbReference>
<dbReference type="OrthoDB" id="545910at2759"/>
<gene>
    <name evidence="5" type="ORF">Rsub_08820</name>
</gene>
<dbReference type="InterPro" id="IPR037151">
    <property type="entry name" value="AlkB-like_sf"/>
</dbReference>
<dbReference type="GO" id="GO:0008198">
    <property type="term" value="F:ferrous iron binding"/>
    <property type="evidence" value="ECO:0007669"/>
    <property type="project" value="TreeGrafter"/>
</dbReference>
<dbReference type="PROSITE" id="PS51471">
    <property type="entry name" value="FE2OG_OXY"/>
    <property type="match status" value="1"/>
</dbReference>
<sequence length="246" mass="26367">MPQCITQAGWYALGAGAYLGYFPSALAHLTRRLPELLALPWEQREVVVMGRRVQQPRQVCYFADGPALAYSYSGLRLEPHNWSSSAAVEAVKRELEEVMRQNPSGTQADGGGASTSAGSGGGGGGSGGGRDSGGAAAGASGGVRPFNSCLLNLYGDGSRYVGWHRDDEPVFGPDPEIASASFGAARDFQLREVAGARRRLCVRLSTGDVLVMRGTLQRHWQHALPKRKRVDAPRISLTFRRIVAPE</sequence>
<feature type="binding site" evidence="2">
    <location>
        <position position="238"/>
    </location>
    <ligand>
        <name>2-oxoglutarate</name>
        <dbReference type="ChEBI" id="CHEBI:16810"/>
    </ligand>
</feature>
<organism evidence="5 6">
    <name type="scientific">Raphidocelis subcapitata</name>
    <dbReference type="NCBI Taxonomy" id="307507"/>
    <lineage>
        <taxon>Eukaryota</taxon>
        <taxon>Viridiplantae</taxon>
        <taxon>Chlorophyta</taxon>
        <taxon>core chlorophytes</taxon>
        <taxon>Chlorophyceae</taxon>
        <taxon>CS clade</taxon>
        <taxon>Sphaeropleales</taxon>
        <taxon>Selenastraceae</taxon>
        <taxon>Raphidocelis</taxon>
    </lineage>
</organism>
<dbReference type="InterPro" id="IPR005123">
    <property type="entry name" value="Oxoglu/Fe-dep_dioxygenase_dom"/>
</dbReference>
<feature type="binding site" evidence="2">
    <location>
        <position position="167"/>
    </location>
    <ligand>
        <name>substrate</name>
    </ligand>
</feature>
<feature type="domain" description="Fe2OG dioxygenase" evidence="4">
    <location>
        <begin position="145"/>
        <end position="243"/>
    </location>
</feature>
<keyword evidence="6" id="KW-1185">Reference proteome</keyword>
<dbReference type="GO" id="GO:0035516">
    <property type="term" value="F:broad specificity oxidative DNA demethylase activity"/>
    <property type="evidence" value="ECO:0007669"/>
    <property type="project" value="TreeGrafter"/>
</dbReference>
<dbReference type="Proteomes" id="UP000247498">
    <property type="component" value="Unassembled WGS sequence"/>
</dbReference>
<feature type="binding site" evidence="2">
    <location>
        <position position="222"/>
    </location>
    <ligand>
        <name>2-oxoglutarate</name>
        <dbReference type="ChEBI" id="CHEBI:16810"/>
    </ligand>
</feature>
<reference evidence="5 6" key="1">
    <citation type="journal article" date="2018" name="Sci. Rep.">
        <title>Raphidocelis subcapitata (=Pseudokirchneriella subcapitata) provides an insight into genome evolution and environmental adaptations in the Sphaeropleales.</title>
        <authorList>
            <person name="Suzuki S."/>
            <person name="Yamaguchi H."/>
            <person name="Nakajima N."/>
            <person name="Kawachi M."/>
        </authorList>
    </citation>
    <scope>NUCLEOTIDE SEQUENCE [LARGE SCALE GENOMIC DNA]</scope>
    <source>
        <strain evidence="5 6">NIES-35</strain>
    </source>
</reference>
<dbReference type="Gene3D" id="2.60.120.590">
    <property type="entry name" value="Alpha-ketoglutarate-dependent dioxygenase AlkB-like"/>
    <property type="match status" value="1"/>
</dbReference>
<dbReference type="InterPro" id="IPR027450">
    <property type="entry name" value="AlkB-like"/>
</dbReference>
<protein>
    <submittedName>
        <fullName evidence="5">DNA repair protein</fullName>
    </submittedName>
</protein>
<evidence type="ECO:0000256" key="3">
    <source>
        <dbReference type="SAM" id="MobiDB-lite"/>
    </source>
</evidence>
<dbReference type="EMBL" id="BDRX01000073">
    <property type="protein sequence ID" value="GBF96005.1"/>
    <property type="molecule type" value="Genomic_DNA"/>
</dbReference>
<feature type="compositionally biased region" description="Gly residues" evidence="3">
    <location>
        <begin position="108"/>
        <end position="138"/>
    </location>
</feature>
<evidence type="ECO:0000313" key="6">
    <source>
        <dbReference type="Proteomes" id="UP000247498"/>
    </source>
</evidence>
<comment type="caution">
    <text evidence="5">The sequence shown here is derived from an EMBL/GenBank/DDBJ whole genome shotgun (WGS) entry which is preliminary data.</text>
</comment>
<evidence type="ECO:0000259" key="4">
    <source>
        <dbReference type="PROSITE" id="PS51471"/>
    </source>
</evidence>
<accession>A0A2V0PG21</accession>
<feature type="binding site" evidence="2">
    <location>
        <position position="152"/>
    </location>
    <ligand>
        <name>2-oxoglutarate</name>
        <dbReference type="ChEBI" id="CHEBI:16810"/>
    </ligand>
</feature>
<evidence type="ECO:0000313" key="5">
    <source>
        <dbReference type="EMBL" id="GBF96005.1"/>
    </source>
</evidence>
<dbReference type="PANTHER" id="PTHR31573:SF1">
    <property type="entry name" value="DNA OXIDATIVE DEMETHYLASE ALKBH2"/>
    <property type="match status" value="1"/>
</dbReference>
<proteinExistence type="inferred from homology"/>
<feature type="binding site" evidence="2">
    <location>
        <position position="164"/>
    </location>
    <ligand>
        <name>2-oxoglutarate</name>
        <dbReference type="ChEBI" id="CHEBI:16810"/>
    </ligand>
</feature>
<feature type="region of interest" description="Disordered" evidence="3">
    <location>
        <begin position="98"/>
        <end position="138"/>
    </location>
</feature>
<name>A0A2V0PG21_9CHLO</name>
<comment type="similarity">
    <text evidence="1">Belongs to the alkB family.</text>
</comment>
<dbReference type="SUPFAM" id="SSF51197">
    <property type="entry name" value="Clavaminate synthase-like"/>
    <property type="match status" value="1"/>
</dbReference>
<feature type="binding site" evidence="2">
    <location>
        <position position="240"/>
    </location>
    <ligand>
        <name>2-oxoglutarate</name>
        <dbReference type="ChEBI" id="CHEBI:16810"/>
    </ligand>
</feature>
<dbReference type="AlphaFoldDB" id="A0A2V0PG21"/>
<dbReference type="GO" id="GO:0006307">
    <property type="term" value="P:DNA alkylation repair"/>
    <property type="evidence" value="ECO:0007669"/>
    <property type="project" value="TreeGrafter"/>
</dbReference>
<evidence type="ECO:0000256" key="2">
    <source>
        <dbReference type="PIRSR" id="PIRSR632852-1"/>
    </source>
</evidence>
<dbReference type="InParanoid" id="A0A2V0PG21"/>
<dbReference type="InterPro" id="IPR032852">
    <property type="entry name" value="ALKBH2"/>
</dbReference>
<dbReference type="FunCoup" id="A0A2V0PG21">
    <property type="interactions" value="977"/>
</dbReference>
<feature type="binding site" evidence="2">
    <location>
        <position position="234"/>
    </location>
    <ligand>
        <name>2-oxoglutarate</name>
        <dbReference type="ChEBI" id="CHEBI:16810"/>
    </ligand>
</feature>
<dbReference type="GO" id="GO:0051747">
    <property type="term" value="F:cytosine C-5 DNA demethylase activity"/>
    <property type="evidence" value="ECO:0007669"/>
    <property type="project" value="TreeGrafter"/>
</dbReference>